<dbReference type="AlphaFoldDB" id="A0AAJ3NWI0"/>
<organism evidence="1 2">
    <name type="scientific">Escherichia coli H605</name>
    <dbReference type="NCBI Taxonomy" id="656410"/>
    <lineage>
        <taxon>Bacteria</taxon>
        <taxon>Pseudomonadati</taxon>
        <taxon>Pseudomonadota</taxon>
        <taxon>Gammaproteobacteria</taxon>
        <taxon>Enterobacterales</taxon>
        <taxon>Enterobacteriaceae</taxon>
        <taxon>Escherichia</taxon>
    </lineage>
</organism>
<dbReference type="Proteomes" id="UP000243401">
    <property type="component" value="Unassembled WGS sequence"/>
</dbReference>
<reference evidence="1 2" key="1">
    <citation type="submission" date="2010-04" db="EMBL/GenBank/DDBJ databases">
        <title>The Genome Sequence of Escherichia coli H605.</title>
        <authorList>
            <consortium name="The Broad Institute Genome Sequencing Platform"/>
            <consortium name="The Broad Institute Genome Sequencing Center for Infectious Disease"/>
            <person name="Feldgarden M."/>
            <person name="Gordon D.M."/>
            <person name="Johnson J.R."/>
            <person name="Johnston B.D."/>
            <person name="Young S."/>
            <person name="Zeng Q."/>
            <person name="Koehrsen M."/>
            <person name="Alvarado L."/>
            <person name="Berlin A.M."/>
            <person name="Borenstein D."/>
            <person name="Chapman S.B."/>
            <person name="Chen Z."/>
            <person name="Engels R."/>
            <person name="Freedman E."/>
            <person name="Gellesch M."/>
            <person name="Goldberg J."/>
            <person name="Griggs A."/>
            <person name="Gujja S."/>
            <person name="Heilman E.R."/>
            <person name="Heiman D.I."/>
            <person name="Hepburn T.A."/>
            <person name="Howarth C."/>
            <person name="Jen D."/>
            <person name="Larson L."/>
            <person name="Mehta T."/>
            <person name="Park D."/>
            <person name="Pearson M."/>
            <person name="Richards J."/>
            <person name="Roberts A."/>
            <person name="Saif S."/>
            <person name="Shea T.D."/>
            <person name="Shenoy N."/>
            <person name="Sisk P."/>
            <person name="Stolte C."/>
            <person name="Sykes S.N."/>
            <person name="Walk T."/>
            <person name="White J."/>
            <person name="Yandava C."/>
            <person name="Haas B."/>
            <person name="Henn M.R."/>
            <person name="Nusbaum C."/>
            <person name="Birren B."/>
        </authorList>
    </citation>
    <scope>NUCLEOTIDE SEQUENCE [LARGE SCALE GENOMIC DNA]</scope>
    <source>
        <strain evidence="1 2">H605</strain>
    </source>
</reference>
<proteinExistence type="predicted"/>
<gene>
    <name evidence="1" type="ORF">EATG_01550</name>
</gene>
<evidence type="ECO:0000313" key="1">
    <source>
        <dbReference type="EMBL" id="OSL46464.1"/>
    </source>
</evidence>
<evidence type="ECO:0000313" key="2">
    <source>
        <dbReference type="Proteomes" id="UP000243401"/>
    </source>
</evidence>
<accession>A0AAJ3NWI0</accession>
<protein>
    <submittedName>
        <fullName evidence="1">Uncharacterized protein</fullName>
    </submittedName>
</protein>
<name>A0AAJ3NWI0_ECOLX</name>
<sequence>MLTIPAVNNVDDVEMTRRHGVEIQRNHKNHLNNNELKIGTKNA</sequence>
<comment type="caution">
    <text evidence="1">The sequence shown here is derived from an EMBL/GenBank/DDBJ whole genome shotgun (WGS) entry which is preliminary data.</text>
</comment>
<dbReference type="EMBL" id="ADJX01000008">
    <property type="protein sequence ID" value="OSL46464.1"/>
    <property type="molecule type" value="Genomic_DNA"/>
</dbReference>